<feature type="chain" id="PRO_5002075401" evidence="2">
    <location>
        <begin position="24"/>
        <end position="142"/>
    </location>
</feature>
<feature type="compositionally biased region" description="Low complexity" evidence="1">
    <location>
        <begin position="107"/>
        <end position="127"/>
    </location>
</feature>
<protein>
    <submittedName>
        <fullName evidence="3">Uncharacterized protein</fullName>
    </submittedName>
</protein>
<sequence>MHSLQWHDHTVLVLTLVVSFLQSLSHCCSLTPALSLIQESLGTHHSIQIPSPLHRLPIPFLPSSPPSHLLAVALLPPPPPLHDEPHLAALEQICRHRRTRASSRQGASRPTRSASAASPALLSLFSTNSKTRSCSTSPQPKP</sequence>
<evidence type="ECO:0000256" key="2">
    <source>
        <dbReference type="SAM" id="SignalP"/>
    </source>
</evidence>
<keyword evidence="2" id="KW-0732">Signal</keyword>
<organism evidence="3">
    <name type="scientific">Glycine soja</name>
    <name type="common">Wild soybean</name>
    <dbReference type="NCBI Taxonomy" id="3848"/>
    <lineage>
        <taxon>Eukaryota</taxon>
        <taxon>Viridiplantae</taxon>
        <taxon>Streptophyta</taxon>
        <taxon>Embryophyta</taxon>
        <taxon>Tracheophyta</taxon>
        <taxon>Spermatophyta</taxon>
        <taxon>Magnoliopsida</taxon>
        <taxon>eudicotyledons</taxon>
        <taxon>Gunneridae</taxon>
        <taxon>Pentapetalae</taxon>
        <taxon>rosids</taxon>
        <taxon>fabids</taxon>
        <taxon>Fabales</taxon>
        <taxon>Fabaceae</taxon>
        <taxon>Papilionoideae</taxon>
        <taxon>50 kb inversion clade</taxon>
        <taxon>NPAAA clade</taxon>
        <taxon>indigoferoid/millettioid clade</taxon>
        <taxon>Phaseoleae</taxon>
        <taxon>Glycine</taxon>
        <taxon>Glycine subgen. Soja</taxon>
    </lineage>
</organism>
<gene>
    <name evidence="3" type="ORF">glysoja_044754</name>
</gene>
<dbReference type="Proteomes" id="UP000053555">
    <property type="component" value="Unassembled WGS sequence"/>
</dbReference>
<proteinExistence type="predicted"/>
<accession>A0A0B2SLV9</accession>
<dbReference type="EMBL" id="KN641665">
    <property type="protein sequence ID" value="KHN45818.1"/>
    <property type="molecule type" value="Genomic_DNA"/>
</dbReference>
<feature type="compositionally biased region" description="Polar residues" evidence="1">
    <location>
        <begin position="128"/>
        <end position="142"/>
    </location>
</feature>
<name>A0A0B2SLV9_GLYSO</name>
<evidence type="ECO:0000313" key="3">
    <source>
        <dbReference type="EMBL" id="KHN45818.1"/>
    </source>
</evidence>
<dbReference type="AlphaFoldDB" id="A0A0B2SLV9"/>
<reference evidence="3" key="1">
    <citation type="submission" date="2014-07" db="EMBL/GenBank/DDBJ databases">
        <title>Identification of a novel salt tolerance gene in wild soybean by whole-genome sequencing.</title>
        <authorList>
            <person name="Lam H.-M."/>
            <person name="Qi X."/>
            <person name="Li M.-W."/>
            <person name="Liu X."/>
            <person name="Xie M."/>
            <person name="Ni M."/>
            <person name="Xu X."/>
        </authorList>
    </citation>
    <scope>NUCLEOTIDE SEQUENCE [LARGE SCALE GENOMIC DNA]</scope>
    <source>
        <tissue evidence="3">Root</tissue>
    </source>
</reference>
<evidence type="ECO:0000256" key="1">
    <source>
        <dbReference type="SAM" id="MobiDB-lite"/>
    </source>
</evidence>
<feature type="region of interest" description="Disordered" evidence="1">
    <location>
        <begin position="94"/>
        <end position="142"/>
    </location>
</feature>
<feature type="signal peptide" evidence="2">
    <location>
        <begin position="1"/>
        <end position="23"/>
    </location>
</feature>